<protein>
    <submittedName>
        <fullName evidence="2">DUF1754 family protein</fullName>
    </submittedName>
</protein>
<evidence type="ECO:0000313" key="2">
    <source>
        <dbReference type="EMBL" id="KYR01219.1"/>
    </source>
</evidence>
<feature type="compositionally biased region" description="Basic residues" evidence="1">
    <location>
        <begin position="26"/>
        <end position="35"/>
    </location>
</feature>
<dbReference type="EMBL" id="LODT01000011">
    <property type="protein sequence ID" value="KYR01219.1"/>
    <property type="molecule type" value="Genomic_DNA"/>
</dbReference>
<proteinExistence type="predicted"/>
<dbReference type="STRING" id="361077.A0A152A4R1"/>
<feature type="region of interest" description="Disordered" evidence="1">
    <location>
        <begin position="1"/>
        <end position="72"/>
    </location>
</feature>
<name>A0A152A4R1_TIELA</name>
<gene>
    <name evidence="2" type="ORF">DLAC_02337</name>
</gene>
<accession>A0A152A4R1</accession>
<keyword evidence="3" id="KW-1185">Reference proteome</keyword>
<reference evidence="2 3" key="1">
    <citation type="submission" date="2015-12" db="EMBL/GenBank/DDBJ databases">
        <title>Dictyostelia acquired genes for synthesis and detection of signals that induce cell-type specialization by lateral gene transfer from prokaryotes.</title>
        <authorList>
            <person name="Gloeckner G."/>
            <person name="Schaap P."/>
        </authorList>
    </citation>
    <scope>NUCLEOTIDE SEQUENCE [LARGE SCALE GENOMIC DNA]</scope>
    <source>
        <strain evidence="2 3">TK</strain>
    </source>
</reference>
<comment type="caution">
    <text evidence="2">The sequence shown here is derived from an EMBL/GenBank/DDBJ whole genome shotgun (WGS) entry which is preliminary data.</text>
</comment>
<dbReference type="PANTHER" id="PTHR13282:SF6">
    <property type="entry name" value="PROTEIN FAM32A"/>
    <property type="match status" value="1"/>
</dbReference>
<dbReference type="Pfam" id="PF08555">
    <property type="entry name" value="FAM32A"/>
    <property type="match status" value="1"/>
</dbReference>
<sequence length="112" mass="12879">MSSYSNTIGGKLKLKGSSVPLTPNHSNKKKKKPIIKKIQQEPVEEEEFNPRIEVRDSHLTDAQRKHKEKQLRKEAERISKIIGKSHKEKIEDYNKYLSSLSEHHDIPKVGPG</sequence>
<dbReference type="OMA" id="QLSEHHD"/>
<evidence type="ECO:0000256" key="1">
    <source>
        <dbReference type="SAM" id="MobiDB-lite"/>
    </source>
</evidence>
<dbReference type="InParanoid" id="A0A152A4R1"/>
<dbReference type="Proteomes" id="UP000076078">
    <property type="component" value="Unassembled WGS sequence"/>
</dbReference>
<evidence type="ECO:0000313" key="3">
    <source>
        <dbReference type="Proteomes" id="UP000076078"/>
    </source>
</evidence>
<dbReference type="PANTHER" id="PTHR13282">
    <property type="entry name" value="PROTEIN FAM32A"/>
    <property type="match status" value="1"/>
</dbReference>
<feature type="compositionally biased region" description="Basic and acidic residues" evidence="1">
    <location>
        <begin position="48"/>
        <end position="63"/>
    </location>
</feature>
<dbReference type="OrthoDB" id="205403at2759"/>
<organism evidence="2 3">
    <name type="scientific">Tieghemostelium lacteum</name>
    <name type="common">Slime mold</name>
    <name type="synonym">Dictyostelium lacteum</name>
    <dbReference type="NCBI Taxonomy" id="361077"/>
    <lineage>
        <taxon>Eukaryota</taxon>
        <taxon>Amoebozoa</taxon>
        <taxon>Evosea</taxon>
        <taxon>Eumycetozoa</taxon>
        <taxon>Dictyostelia</taxon>
        <taxon>Dictyosteliales</taxon>
        <taxon>Raperosteliaceae</taxon>
        <taxon>Tieghemostelium</taxon>
    </lineage>
</organism>
<dbReference type="GO" id="GO:0005730">
    <property type="term" value="C:nucleolus"/>
    <property type="evidence" value="ECO:0007669"/>
    <property type="project" value="TreeGrafter"/>
</dbReference>
<dbReference type="InterPro" id="IPR013865">
    <property type="entry name" value="FAM32A"/>
</dbReference>
<dbReference type="AlphaFoldDB" id="A0A152A4R1"/>